<name>A0A9P7FKX1_9AGAM</name>
<dbReference type="RefSeq" id="XP_041299823.1">
    <property type="nucleotide sequence ID" value="XM_041430624.1"/>
</dbReference>
<organism evidence="1 2">
    <name type="scientific">Suillus discolor</name>
    <dbReference type="NCBI Taxonomy" id="1912936"/>
    <lineage>
        <taxon>Eukaryota</taxon>
        <taxon>Fungi</taxon>
        <taxon>Dikarya</taxon>
        <taxon>Basidiomycota</taxon>
        <taxon>Agaricomycotina</taxon>
        <taxon>Agaricomycetes</taxon>
        <taxon>Agaricomycetidae</taxon>
        <taxon>Boletales</taxon>
        <taxon>Suillineae</taxon>
        <taxon>Suillaceae</taxon>
        <taxon>Suillus</taxon>
    </lineage>
</organism>
<reference evidence="1" key="1">
    <citation type="journal article" date="2020" name="New Phytol.">
        <title>Comparative genomics reveals dynamic genome evolution in host specialist ectomycorrhizal fungi.</title>
        <authorList>
            <person name="Lofgren L.A."/>
            <person name="Nguyen N.H."/>
            <person name="Vilgalys R."/>
            <person name="Ruytinx J."/>
            <person name="Liao H.L."/>
            <person name="Branco S."/>
            <person name="Kuo A."/>
            <person name="LaButti K."/>
            <person name="Lipzen A."/>
            <person name="Andreopoulos W."/>
            <person name="Pangilinan J."/>
            <person name="Riley R."/>
            <person name="Hundley H."/>
            <person name="Na H."/>
            <person name="Barry K."/>
            <person name="Grigoriev I.V."/>
            <person name="Stajich J.E."/>
            <person name="Kennedy P.G."/>
        </authorList>
    </citation>
    <scope>NUCLEOTIDE SEQUENCE</scope>
    <source>
        <strain evidence="1">FC423</strain>
    </source>
</reference>
<dbReference type="OrthoDB" id="3363652at2759"/>
<dbReference type="GeneID" id="64692883"/>
<keyword evidence="2" id="KW-1185">Reference proteome</keyword>
<evidence type="ECO:0000313" key="2">
    <source>
        <dbReference type="Proteomes" id="UP000823399"/>
    </source>
</evidence>
<dbReference type="EMBL" id="JABBWM010000001">
    <property type="protein sequence ID" value="KAG2120447.1"/>
    <property type="molecule type" value="Genomic_DNA"/>
</dbReference>
<comment type="caution">
    <text evidence="1">The sequence shown here is derived from an EMBL/GenBank/DDBJ whole genome shotgun (WGS) entry which is preliminary data.</text>
</comment>
<evidence type="ECO:0000313" key="1">
    <source>
        <dbReference type="EMBL" id="KAG2120447.1"/>
    </source>
</evidence>
<proteinExistence type="predicted"/>
<gene>
    <name evidence="1" type="ORF">F5147DRAFT_562521</name>
</gene>
<accession>A0A9P7FKX1</accession>
<protein>
    <submittedName>
        <fullName evidence="1">Uncharacterized protein</fullName>
    </submittedName>
</protein>
<dbReference type="AlphaFoldDB" id="A0A9P7FKX1"/>
<dbReference type="Proteomes" id="UP000823399">
    <property type="component" value="Unassembled WGS sequence"/>
</dbReference>
<sequence>MFTRLTSLGPFYPPWVELIVNTVRYVPQLTDDQHHIVWNLLTEFADVFALSTREVKQVDFVKFRLSIPPDAGFSKKVHQCLLTQPQ</sequence>